<evidence type="ECO:0000256" key="1">
    <source>
        <dbReference type="SAM" id="Phobius"/>
    </source>
</evidence>
<feature type="transmembrane region" description="Helical" evidence="1">
    <location>
        <begin position="6"/>
        <end position="24"/>
    </location>
</feature>
<dbReference type="InterPro" id="IPR003474">
    <property type="entry name" value="Glcn_transporter"/>
</dbReference>
<dbReference type="GO" id="GO:0005886">
    <property type="term" value="C:plasma membrane"/>
    <property type="evidence" value="ECO:0007669"/>
    <property type="project" value="TreeGrafter"/>
</dbReference>
<protein>
    <submittedName>
        <fullName evidence="2">Citrate transporter</fullName>
    </submittedName>
</protein>
<dbReference type="EMBL" id="NFZT01000001">
    <property type="protein sequence ID" value="OWV32189.1"/>
    <property type="molecule type" value="Genomic_DNA"/>
</dbReference>
<dbReference type="OrthoDB" id="86125at2"/>
<feature type="transmembrane region" description="Helical" evidence="1">
    <location>
        <begin position="185"/>
        <end position="212"/>
    </location>
</feature>
<keyword evidence="3" id="KW-1185">Reference proteome</keyword>
<keyword evidence="1" id="KW-0812">Transmembrane</keyword>
<name>A0A219B2Z1_9SPHN</name>
<comment type="caution">
    <text evidence="2">The sequence shown here is derived from an EMBL/GenBank/DDBJ whole genome shotgun (WGS) entry which is preliminary data.</text>
</comment>
<feature type="transmembrane region" description="Helical" evidence="1">
    <location>
        <begin position="417"/>
        <end position="442"/>
    </location>
</feature>
<dbReference type="RefSeq" id="WP_088710986.1">
    <property type="nucleotide sequence ID" value="NZ_NFZT01000001.1"/>
</dbReference>
<dbReference type="AlphaFoldDB" id="A0A219B2Z1"/>
<feature type="transmembrane region" description="Helical" evidence="1">
    <location>
        <begin position="112"/>
        <end position="135"/>
    </location>
</feature>
<keyword evidence="1" id="KW-0472">Membrane</keyword>
<feature type="transmembrane region" description="Helical" evidence="1">
    <location>
        <begin position="241"/>
        <end position="260"/>
    </location>
</feature>
<evidence type="ECO:0000313" key="3">
    <source>
        <dbReference type="Proteomes" id="UP000198462"/>
    </source>
</evidence>
<evidence type="ECO:0000313" key="2">
    <source>
        <dbReference type="EMBL" id="OWV32189.1"/>
    </source>
</evidence>
<dbReference type="PANTHER" id="PTHR30354:SF7">
    <property type="entry name" value="BLL7963 PROTEIN"/>
    <property type="match status" value="1"/>
</dbReference>
<organism evidence="2 3">
    <name type="scientific">Pacificimonas flava</name>
    <dbReference type="NCBI Taxonomy" id="1234595"/>
    <lineage>
        <taxon>Bacteria</taxon>
        <taxon>Pseudomonadati</taxon>
        <taxon>Pseudomonadota</taxon>
        <taxon>Alphaproteobacteria</taxon>
        <taxon>Sphingomonadales</taxon>
        <taxon>Sphingosinicellaceae</taxon>
        <taxon>Pacificimonas</taxon>
    </lineage>
</organism>
<keyword evidence="1" id="KW-1133">Transmembrane helix</keyword>
<gene>
    <name evidence="2" type="ORF">B5C34_01125</name>
</gene>
<sequence length="443" mass="45206">MSGQIADIVSWAGLIGGLGLLILLTVRGVNILIAGPVAALLVAVTAGLPLLPPFAAPDAADFATSYMAGFTSFFGDWFFMFLLGAIFGEVMAASGAAASVAHWITARLGSRFALLATVLACAVLTYGGVSVFIVAFSVYSLAVGLFREANLPRRFIPGALAFGSVTFTMTSAGSPEIQNLIPMQYLGTTAYAAWEVSLVVAVLMAGLGYAWLSHMVRRAVAAGERFEARASDDARADTAALPNPLLSILPLVAVLGVFLVTQDMGKWALIAALGSGLLAGVLVGWPFLRDMPAAFSAGATGAVVAITNTCAVVGFGSVAKLTPAFMQALEMVQTIPGSPLIGAAIAVTVIAGLTGSASGGQTIALPLISPFYLDAGANPAELHRTVAIASGALDSLPHNGYVVTTIRAVCGETHARAYGAVGATTVVVPIIGLCLALALFTIF</sequence>
<reference evidence="3" key="1">
    <citation type="submission" date="2017-05" db="EMBL/GenBank/DDBJ databases">
        <authorList>
            <person name="Lin X."/>
        </authorList>
    </citation>
    <scope>NUCLEOTIDE SEQUENCE [LARGE SCALE GENOMIC DNA]</scope>
    <source>
        <strain evidence="3">JLT2012</strain>
    </source>
</reference>
<dbReference type="GO" id="GO:0015128">
    <property type="term" value="F:gluconate transmembrane transporter activity"/>
    <property type="evidence" value="ECO:0007669"/>
    <property type="project" value="InterPro"/>
</dbReference>
<dbReference type="STRING" id="1234595.C725_1775"/>
<dbReference type="PANTHER" id="PTHR30354">
    <property type="entry name" value="GNT FAMILY GLUCONATE TRANSPORTER"/>
    <property type="match status" value="1"/>
</dbReference>
<accession>A0A219B2Z1</accession>
<feature type="transmembrane region" description="Helical" evidence="1">
    <location>
        <begin position="340"/>
        <end position="364"/>
    </location>
</feature>
<feature type="transmembrane region" description="Helical" evidence="1">
    <location>
        <begin position="77"/>
        <end position="100"/>
    </location>
</feature>
<feature type="transmembrane region" description="Helical" evidence="1">
    <location>
        <begin position="294"/>
        <end position="319"/>
    </location>
</feature>
<feature type="transmembrane region" description="Helical" evidence="1">
    <location>
        <begin position="31"/>
        <end position="51"/>
    </location>
</feature>
<dbReference type="Pfam" id="PF02447">
    <property type="entry name" value="GntP_permease"/>
    <property type="match status" value="1"/>
</dbReference>
<dbReference type="Proteomes" id="UP000198462">
    <property type="component" value="Unassembled WGS sequence"/>
</dbReference>
<feature type="transmembrane region" description="Helical" evidence="1">
    <location>
        <begin position="267"/>
        <end position="288"/>
    </location>
</feature>
<proteinExistence type="predicted"/>